<accession>A0ABQ6CTR8</accession>
<dbReference type="Pfam" id="PF07336">
    <property type="entry name" value="ABATE"/>
    <property type="match status" value="1"/>
</dbReference>
<protein>
    <recommendedName>
        <fullName evidence="1">Zinc finger CGNR domain-containing protein</fullName>
    </recommendedName>
</protein>
<dbReference type="PANTHER" id="PTHR35525">
    <property type="entry name" value="BLL6575 PROTEIN"/>
    <property type="match status" value="1"/>
</dbReference>
<evidence type="ECO:0000313" key="3">
    <source>
        <dbReference type="Proteomes" id="UP001156882"/>
    </source>
</evidence>
<dbReference type="SUPFAM" id="SSF160904">
    <property type="entry name" value="Jann2411-like"/>
    <property type="match status" value="1"/>
</dbReference>
<dbReference type="RefSeq" id="WP_284315097.1">
    <property type="nucleotide sequence ID" value="NZ_BSPC01000058.1"/>
</dbReference>
<gene>
    <name evidence="2" type="ORF">GCM10007874_51410</name>
</gene>
<dbReference type="InterPro" id="IPR021005">
    <property type="entry name" value="Znf_CGNR"/>
</dbReference>
<keyword evidence="3" id="KW-1185">Reference proteome</keyword>
<dbReference type="PANTHER" id="PTHR35525:SF3">
    <property type="entry name" value="BLL6575 PROTEIN"/>
    <property type="match status" value="1"/>
</dbReference>
<reference evidence="3" key="1">
    <citation type="journal article" date="2019" name="Int. J. Syst. Evol. Microbiol.">
        <title>The Global Catalogue of Microorganisms (GCM) 10K type strain sequencing project: providing services to taxonomists for standard genome sequencing and annotation.</title>
        <authorList>
            <consortium name="The Broad Institute Genomics Platform"/>
            <consortium name="The Broad Institute Genome Sequencing Center for Infectious Disease"/>
            <person name="Wu L."/>
            <person name="Ma J."/>
        </authorList>
    </citation>
    <scope>NUCLEOTIDE SEQUENCE [LARGE SCALE GENOMIC DNA]</scope>
    <source>
        <strain evidence="3">NBRC 101365</strain>
    </source>
</reference>
<dbReference type="Proteomes" id="UP001156882">
    <property type="component" value="Unassembled WGS sequence"/>
</dbReference>
<dbReference type="Pfam" id="PF11706">
    <property type="entry name" value="zf-CGNR"/>
    <property type="match status" value="1"/>
</dbReference>
<sequence>MTPHTDIAAIRLLGGHPALDFINTVDAWRDRWGPDFLVRYEDLVAWAERVDLVGAGLAAVLRTKAANAPAEAEAALMRARALRQSLHALFLSEAEAAPLNSDDAKQLNAILRQAGEHRELRQEAGSFHWAWRDEADLDAVLYRVAFEAADLLAARASRRDIRECHGVNCGWLFLDTSRSGRRLWCSEETCGTAMRVRRFRQKDRPEA</sequence>
<name>A0ABQ6CTR8_9HYPH</name>
<organism evidence="2 3">
    <name type="scientific">Labrys miyagiensis</name>
    <dbReference type="NCBI Taxonomy" id="346912"/>
    <lineage>
        <taxon>Bacteria</taxon>
        <taxon>Pseudomonadati</taxon>
        <taxon>Pseudomonadota</taxon>
        <taxon>Alphaproteobacteria</taxon>
        <taxon>Hyphomicrobiales</taxon>
        <taxon>Xanthobacteraceae</taxon>
        <taxon>Labrys</taxon>
    </lineage>
</organism>
<feature type="domain" description="Zinc finger CGNR" evidence="1">
    <location>
        <begin position="161"/>
        <end position="202"/>
    </location>
</feature>
<proteinExistence type="predicted"/>
<dbReference type="EMBL" id="BSPC01000058">
    <property type="protein sequence ID" value="GLS22124.1"/>
    <property type="molecule type" value="Genomic_DNA"/>
</dbReference>
<dbReference type="InterPro" id="IPR023286">
    <property type="entry name" value="ABATE_dom_sf"/>
</dbReference>
<dbReference type="Gene3D" id="1.10.3300.10">
    <property type="entry name" value="Jann2411-like domain"/>
    <property type="match status" value="1"/>
</dbReference>
<evidence type="ECO:0000313" key="2">
    <source>
        <dbReference type="EMBL" id="GLS22124.1"/>
    </source>
</evidence>
<evidence type="ECO:0000259" key="1">
    <source>
        <dbReference type="Pfam" id="PF11706"/>
    </source>
</evidence>
<dbReference type="InterPro" id="IPR010852">
    <property type="entry name" value="ABATE"/>
</dbReference>
<comment type="caution">
    <text evidence="2">The sequence shown here is derived from an EMBL/GenBank/DDBJ whole genome shotgun (WGS) entry which is preliminary data.</text>
</comment>